<feature type="region of interest" description="Disordered" evidence="6">
    <location>
        <begin position="23"/>
        <end position="52"/>
    </location>
</feature>
<dbReference type="EC" id="2.3.2.27" evidence="5"/>
<reference evidence="8 9" key="1">
    <citation type="journal article" date="2021" name="Sci. Rep.">
        <title>Chromosome anchoring in Senegalese sole (Solea senegalensis) reveals sex-associated markers and genome rearrangements in flatfish.</title>
        <authorList>
            <person name="Guerrero-Cozar I."/>
            <person name="Gomez-Garrido J."/>
            <person name="Berbel C."/>
            <person name="Martinez-Blanch J.F."/>
            <person name="Alioto T."/>
            <person name="Claros M.G."/>
            <person name="Gagnaire P.A."/>
            <person name="Manchado M."/>
        </authorList>
    </citation>
    <scope>NUCLEOTIDE SEQUENCE [LARGE SCALE GENOMIC DNA]</scope>
    <source>
        <strain evidence="8">Sse05_10M</strain>
    </source>
</reference>
<dbReference type="InterPro" id="IPR017907">
    <property type="entry name" value="Znf_RING_CS"/>
</dbReference>
<dbReference type="Proteomes" id="UP000693946">
    <property type="component" value="Unassembled WGS sequence"/>
</dbReference>
<dbReference type="GO" id="GO:0005737">
    <property type="term" value="C:cytoplasm"/>
    <property type="evidence" value="ECO:0007669"/>
    <property type="project" value="UniProtKB-SubCell"/>
</dbReference>
<comment type="catalytic activity">
    <reaction evidence="5">
        <text>S-ubiquitinyl-[E2 ubiquitin-conjugating enzyme]-L-cysteine + [acceptor protein]-L-lysine = [E2 ubiquitin-conjugating enzyme]-L-cysteine + N(6)-ubiquitinyl-[acceptor protein]-L-lysine.</text>
        <dbReference type="EC" id="2.3.2.27"/>
    </reaction>
</comment>
<dbReference type="InterPro" id="IPR018957">
    <property type="entry name" value="Znf_C3HC4_RING-type"/>
</dbReference>
<dbReference type="GO" id="GO:0016567">
    <property type="term" value="P:protein ubiquitination"/>
    <property type="evidence" value="ECO:0007669"/>
    <property type="project" value="UniProtKB-UniRule"/>
</dbReference>
<keyword evidence="5" id="KW-0963">Cytoplasm</keyword>
<comment type="pathway">
    <text evidence="5">Protein modification; protein ubiquitination.</text>
</comment>
<dbReference type="Pfam" id="PF00097">
    <property type="entry name" value="zf-C3HC4"/>
    <property type="match status" value="1"/>
</dbReference>
<keyword evidence="3 5" id="KW-0862">Zinc</keyword>
<feature type="compositionally biased region" description="Polar residues" evidence="6">
    <location>
        <begin position="418"/>
        <end position="429"/>
    </location>
</feature>
<organism evidence="8 9">
    <name type="scientific">Solea senegalensis</name>
    <name type="common">Senegalese sole</name>
    <dbReference type="NCBI Taxonomy" id="28829"/>
    <lineage>
        <taxon>Eukaryota</taxon>
        <taxon>Metazoa</taxon>
        <taxon>Chordata</taxon>
        <taxon>Craniata</taxon>
        <taxon>Vertebrata</taxon>
        <taxon>Euteleostomi</taxon>
        <taxon>Actinopterygii</taxon>
        <taxon>Neopterygii</taxon>
        <taxon>Teleostei</taxon>
        <taxon>Neoteleostei</taxon>
        <taxon>Acanthomorphata</taxon>
        <taxon>Carangaria</taxon>
        <taxon>Pleuronectiformes</taxon>
        <taxon>Pleuronectoidei</taxon>
        <taxon>Soleidae</taxon>
        <taxon>Solea</taxon>
    </lineage>
</organism>
<comment type="similarity">
    <text evidence="5">Belongs to the Deltex family.</text>
</comment>
<keyword evidence="1 5" id="KW-0479">Metal-binding</keyword>
<dbReference type="PROSITE" id="PS00518">
    <property type="entry name" value="ZF_RING_1"/>
    <property type="match status" value="1"/>
</dbReference>
<dbReference type="SMART" id="SM00184">
    <property type="entry name" value="RING"/>
    <property type="match status" value="1"/>
</dbReference>
<dbReference type="EMBL" id="JAGKHQ010000687">
    <property type="protein sequence ID" value="KAG7465592.1"/>
    <property type="molecule type" value="Genomic_DNA"/>
</dbReference>
<protein>
    <recommendedName>
        <fullName evidence="5">E3 ubiquitin-protein ligase</fullName>
        <ecNumber evidence="5">2.3.2.27</ecNumber>
    </recommendedName>
</protein>
<dbReference type="AlphaFoldDB" id="A0AAV6PLI3"/>
<keyword evidence="2 4" id="KW-0863">Zinc-finger</keyword>
<dbReference type="CDD" id="cd09633">
    <property type="entry name" value="Deltex_C"/>
    <property type="match status" value="1"/>
</dbReference>
<feature type="domain" description="RING-type" evidence="7">
    <location>
        <begin position="451"/>
        <end position="490"/>
    </location>
</feature>
<keyword evidence="5" id="KW-0808">Transferase</keyword>
<dbReference type="InterPro" id="IPR039398">
    <property type="entry name" value="Deltex_fam"/>
</dbReference>
<evidence type="ECO:0000259" key="7">
    <source>
        <dbReference type="PROSITE" id="PS50089"/>
    </source>
</evidence>
<dbReference type="GO" id="GO:0007219">
    <property type="term" value="P:Notch signaling pathway"/>
    <property type="evidence" value="ECO:0007669"/>
    <property type="project" value="InterPro"/>
</dbReference>
<comment type="caution">
    <text evidence="8">The sequence shown here is derived from an EMBL/GenBank/DDBJ whole genome shotgun (WGS) entry which is preliminary data.</text>
</comment>
<evidence type="ECO:0000256" key="6">
    <source>
        <dbReference type="SAM" id="MobiDB-lite"/>
    </source>
</evidence>
<dbReference type="GO" id="GO:0061630">
    <property type="term" value="F:ubiquitin protein ligase activity"/>
    <property type="evidence" value="ECO:0007669"/>
    <property type="project" value="UniProtKB-UniRule"/>
</dbReference>
<dbReference type="Pfam" id="PF18102">
    <property type="entry name" value="DTC"/>
    <property type="match status" value="1"/>
</dbReference>
<feature type="region of interest" description="Disordered" evidence="6">
    <location>
        <begin position="418"/>
        <end position="443"/>
    </location>
</feature>
<evidence type="ECO:0000256" key="4">
    <source>
        <dbReference type="PROSITE-ProRule" id="PRU00175"/>
    </source>
</evidence>
<keyword evidence="9" id="KW-1185">Reference proteome</keyword>
<comment type="subcellular location">
    <subcellularLocation>
        <location evidence="5">Cytoplasm</location>
    </subcellularLocation>
</comment>
<dbReference type="InterPro" id="IPR039396">
    <property type="entry name" value="Deltex_C"/>
</dbReference>
<evidence type="ECO:0000256" key="3">
    <source>
        <dbReference type="ARBA" id="ARBA00022833"/>
    </source>
</evidence>
<evidence type="ECO:0000313" key="9">
    <source>
        <dbReference type="Proteomes" id="UP000693946"/>
    </source>
</evidence>
<evidence type="ECO:0000256" key="2">
    <source>
        <dbReference type="ARBA" id="ARBA00022771"/>
    </source>
</evidence>
<dbReference type="GO" id="GO:0008270">
    <property type="term" value="F:zinc ion binding"/>
    <property type="evidence" value="ECO:0007669"/>
    <property type="project" value="UniProtKB-KW"/>
</dbReference>
<sequence>MYICKDDASDGRKLRRKETVIMSKDEQTEPMDFCEEGMSKTPPPTASSEEPAEEEVVKLSIAWSESNQTPKYKIDLEKLLQTWFCANDCGDCHVKYALEHDASIRVLASALEKLEGLRGQTLTSKDGTKTVKILSICHKQTHKAPMNLPSASDQLDMKVHLGGGATSSWSAADSEAREETCNVPVPHFWYVNHIYKEEIDRIEKKNRVKFGAHVTVKIKPNQENGDPANALAEFTNLAQKCLSESQGFVIPFKVMTPEELSKVLGVIQESQNKLLLTVSSEEIMVCGPSQSQEAIQSLNTTPNTSANTKTTWASNNTSMIIGMAIKDPLVEGLTLDQSHLKFMKNYFKEKIAEIKARFDVDFIELISTREKVNVKARSNRTAGNIALESHATRALLRLYQTSITSPLMSNFTQHSMMGSNSSVKNRNYQSDGASGGATGGATAEDEKDITCPICLDTFKNKTQLKCKHEFCKKCLELAKASTGPTCPVCKDVFGMMEGNQPDGRMSSRRESFPLPGFPDCGTIVIDYDIPSGKQTEKHPKPGKYFSGINRRAYLPDNKEGKEVLKLLNKAFDQKLIFTVGMSRTTGMDNQVTWNDIHHKTSTGGGPQCFGYPDPDYLSRVREELKTKGIV</sequence>
<dbReference type="PROSITE" id="PS50089">
    <property type="entry name" value="ZF_RING_2"/>
    <property type="match status" value="1"/>
</dbReference>
<name>A0AAV6PLI3_SOLSE</name>
<gene>
    <name evidence="8" type="ORF">JOB18_008495</name>
</gene>
<evidence type="ECO:0000256" key="1">
    <source>
        <dbReference type="ARBA" id="ARBA00022723"/>
    </source>
</evidence>
<proteinExistence type="inferred from homology"/>
<evidence type="ECO:0000313" key="8">
    <source>
        <dbReference type="EMBL" id="KAG7465592.1"/>
    </source>
</evidence>
<evidence type="ECO:0000256" key="5">
    <source>
        <dbReference type="RuleBase" id="RU367105"/>
    </source>
</evidence>
<dbReference type="InterPro" id="IPR001841">
    <property type="entry name" value="Znf_RING"/>
</dbReference>
<accession>A0AAV6PLI3</accession>
<dbReference type="PANTHER" id="PTHR12622">
    <property type="entry name" value="DELTEX-RELATED"/>
    <property type="match status" value="1"/>
</dbReference>